<organism evidence="2 3">
    <name type="scientific">Lysobacter arvi</name>
    <dbReference type="NCBI Taxonomy" id="3038776"/>
    <lineage>
        <taxon>Bacteria</taxon>
        <taxon>Pseudomonadati</taxon>
        <taxon>Pseudomonadota</taxon>
        <taxon>Gammaproteobacteria</taxon>
        <taxon>Lysobacterales</taxon>
        <taxon>Lysobacteraceae</taxon>
        <taxon>Lysobacter</taxon>
    </lineage>
</organism>
<reference evidence="2 3" key="1">
    <citation type="submission" date="2023-04" db="EMBL/GenBank/DDBJ databases">
        <title>Lysobacter sp. strain UC isolated from soil sample.</title>
        <authorList>
            <person name="Choksket S."/>
            <person name="Harshvardhan F."/>
            <person name="Rana R."/>
            <person name="Patil P.B."/>
            <person name="Korpole S."/>
        </authorList>
    </citation>
    <scope>NUCLEOTIDE SEQUENCE [LARGE SCALE GENOMIC DNA]</scope>
    <source>
        <strain evidence="2 3">UC</strain>
    </source>
</reference>
<dbReference type="Proteomes" id="UP001233535">
    <property type="component" value="Unassembled WGS sequence"/>
</dbReference>
<feature type="region of interest" description="Disordered" evidence="1">
    <location>
        <begin position="42"/>
        <end position="64"/>
    </location>
</feature>
<comment type="caution">
    <text evidence="2">The sequence shown here is derived from an EMBL/GenBank/DDBJ whole genome shotgun (WGS) entry which is preliminary data.</text>
</comment>
<protein>
    <submittedName>
        <fullName evidence="2">Uncharacterized protein</fullName>
    </submittedName>
</protein>
<keyword evidence="3" id="KW-1185">Reference proteome</keyword>
<gene>
    <name evidence="2" type="ORF">P8609_01750</name>
</gene>
<evidence type="ECO:0000256" key="1">
    <source>
        <dbReference type="SAM" id="MobiDB-lite"/>
    </source>
</evidence>
<feature type="region of interest" description="Disordered" evidence="1">
    <location>
        <begin position="177"/>
        <end position="197"/>
    </location>
</feature>
<proteinExistence type="predicted"/>
<name>A0ABU1C928_9GAMM</name>
<evidence type="ECO:0000313" key="2">
    <source>
        <dbReference type="EMBL" id="MDR0181693.1"/>
    </source>
</evidence>
<feature type="compositionally biased region" description="Basic and acidic residues" evidence="1">
    <location>
        <begin position="177"/>
        <end position="186"/>
    </location>
</feature>
<evidence type="ECO:0000313" key="3">
    <source>
        <dbReference type="Proteomes" id="UP001233535"/>
    </source>
</evidence>
<dbReference type="RefSeq" id="WP_309260873.1">
    <property type="nucleotide sequence ID" value="NZ_JARUHG010000001.1"/>
</dbReference>
<accession>A0ABU1C928</accession>
<sequence>MNKPLVFFVAALLAGAGWYALHRAGENRVHRFDRLAETGPVVSETADRAGPHAARTAPGSRTSLGAPHGAELPLAFDYAAGQPQPDGSFAVRWDFEATRTLRPGDVMRVHLPFAATPYTASVQEESTVGGTRRLTGRLREDDGIDSWPFSVTLSADRQYVAANFETAAAHFSVEADPRGGRLKDTQGDGTLENDAVR</sequence>
<dbReference type="EMBL" id="JARUHG010000001">
    <property type="protein sequence ID" value="MDR0181693.1"/>
    <property type="molecule type" value="Genomic_DNA"/>
</dbReference>